<reference evidence="1 2" key="1">
    <citation type="journal article" date="2017" name="G3 (Bethesda)">
        <title>The Physical Genome Mapping of Anopheles albimanus Corrected Scaffold Misassemblies and Identified Interarm Rearrangements in Genus Anopheles.</title>
        <authorList>
            <person name="Artemov G.N."/>
            <person name="Peery A.N."/>
            <person name="Jiang X."/>
            <person name="Tu Z."/>
            <person name="Stegniy V.N."/>
            <person name="Sharakhova M.V."/>
            <person name="Sharakhov I.V."/>
        </authorList>
    </citation>
    <scope>NUCLEOTIDE SEQUENCE [LARGE SCALE GENOMIC DNA]</scope>
    <source>
        <strain evidence="1 2">ALBI9_A</strain>
    </source>
</reference>
<name>A0A182FZH4_ANOAL</name>
<dbReference type="Proteomes" id="UP000069272">
    <property type="component" value="Chromosome 3R"/>
</dbReference>
<protein>
    <submittedName>
        <fullName evidence="1">Uncharacterized protein</fullName>
    </submittedName>
</protein>
<reference evidence="1" key="2">
    <citation type="submission" date="2022-08" db="UniProtKB">
        <authorList>
            <consortium name="EnsemblMetazoa"/>
        </authorList>
    </citation>
    <scope>IDENTIFICATION</scope>
    <source>
        <strain evidence="1">STECLA/ALBI9_A</strain>
    </source>
</reference>
<dbReference type="AlphaFoldDB" id="A0A182FZH4"/>
<accession>A0A182FZH4</accession>
<keyword evidence="2" id="KW-1185">Reference proteome</keyword>
<proteinExistence type="predicted"/>
<organism evidence="1 2">
    <name type="scientific">Anopheles albimanus</name>
    <name type="common">New world malaria mosquito</name>
    <dbReference type="NCBI Taxonomy" id="7167"/>
    <lineage>
        <taxon>Eukaryota</taxon>
        <taxon>Metazoa</taxon>
        <taxon>Ecdysozoa</taxon>
        <taxon>Arthropoda</taxon>
        <taxon>Hexapoda</taxon>
        <taxon>Insecta</taxon>
        <taxon>Pterygota</taxon>
        <taxon>Neoptera</taxon>
        <taxon>Endopterygota</taxon>
        <taxon>Diptera</taxon>
        <taxon>Nematocera</taxon>
        <taxon>Culicoidea</taxon>
        <taxon>Culicidae</taxon>
        <taxon>Anophelinae</taxon>
        <taxon>Anopheles</taxon>
    </lineage>
</organism>
<dbReference type="VEuPathDB" id="VectorBase:AALB014989"/>
<evidence type="ECO:0000313" key="2">
    <source>
        <dbReference type="Proteomes" id="UP000069272"/>
    </source>
</evidence>
<evidence type="ECO:0000313" key="1">
    <source>
        <dbReference type="EnsemblMetazoa" id="AALB014989-PA"/>
    </source>
</evidence>
<sequence>MMMMIVCCCFHLEAYVLSGRRLYMLYCRWLLLLLRCNKLLCWRYRNRTCYSIVSSHTFDDTA</sequence>
<dbReference type="EnsemblMetazoa" id="AALB014989-RA">
    <property type="protein sequence ID" value="AALB014989-PA"/>
    <property type="gene ID" value="AALB014989"/>
</dbReference>